<comment type="caution">
    <text evidence="1">The sequence shown here is derived from an EMBL/GenBank/DDBJ whole genome shotgun (WGS) entry which is preliminary data.</text>
</comment>
<evidence type="ECO:0000313" key="1">
    <source>
        <dbReference type="EMBL" id="KNZ49363.1"/>
    </source>
</evidence>
<sequence>MSELDPSSIKLVTKKLDIDNFTAWQWSIIKKWATRISMTTFSNALDKLFDTQFIEGDMNKCVKKFCAVFRQVTEVSPNFDKKSLEAVAVIFALKRLPPTFAVLRQLQFVNFKGDNIKFDAFLMELELEIRRQGKA</sequence>
<evidence type="ECO:0000313" key="2">
    <source>
        <dbReference type="Proteomes" id="UP000037035"/>
    </source>
</evidence>
<proteinExistence type="predicted"/>
<dbReference type="EMBL" id="LAVV01010239">
    <property type="protein sequence ID" value="KNZ49363.1"/>
    <property type="molecule type" value="Genomic_DNA"/>
</dbReference>
<dbReference type="AlphaFoldDB" id="A0A0L6ULG4"/>
<dbReference type="VEuPathDB" id="FungiDB:VP01_5067g2"/>
<organism evidence="1 2">
    <name type="scientific">Puccinia sorghi</name>
    <dbReference type="NCBI Taxonomy" id="27349"/>
    <lineage>
        <taxon>Eukaryota</taxon>
        <taxon>Fungi</taxon>
        <taxon>Dikarya</taxon>
        <taxon>Basidiomycota</taxon>
        <taxon>Pucciniomycotina</taxon>
        <taxon>Pucciniomycetes</taxon>
        <taxon>Pucciniales</taxon>
        <taxon>Pucciniaceae</taxon>
        <taxon>Puccinia</taxon>
    </lineage>
</organism>
<gene>
    <name evidence="1" type="ORF">VP01_5067g2</name>
</gene>
<accession>A0A0L6ULG4</accession>
<name>A0A0L6ULG4_9BASI</name>
<protein>
    <submittedName>
        <fullName evidence="1">Uncharacterized protein</fullName>
    </submittedName>
</protein>
<reference evidence="1 2" key="1">
    <citation type="submission" date="2015-08" db="EMBL/GenBank/DDBJ databases">
        <title>Next Generation Sequencing and Analysis of the Genome of Puccinia sorghi L Schw, the Causal Agent of Maize Common Rust.</title>
        <authorList>
            <person name="Rochi L."/>
            <person name="Burguener G."/>
            <person name="Darino M."/>
            <person name="Turjanski A."/>
            <person name="Kreff E."/>
            <person name="Dieguez M.J."/>
            <person name="Sacco F."/>
        </authorList>
    </citation>
    <scope>NUCLEOTIDE SEQUENCE [LARGE SCALE GENOMIC DNA]</scope>
    <source>
        <strain evidence="1 2">RO10H11247</strain>
    </source>
</reference>
<keyword evidence="2" id="KW-1185">Reference proteome</keyword>
<dbReference type="OrthoDB" id="10443921at2759"/>
<dbReference type="Proteomes" id="UP000037035">
    <property type="component" value="Unassembled WGS sequence"/>
</dbReference>